<keyword evidence="5" id="KW-0808">Transferase</keyword>
<dbReference type="Pfam" id="PF02388">
    <property type="entry name" value="FemAB"/>
    <property type="match status" value="1"/>
</dbReference>
<dbReference type="PROSITE" id="PS51191">
    <property type="entry name" value="FEMABX"/>
    <property type="match status" value="1"/>
</dbReference>
<dbReference type="PANTHER" id="PTHR36174">
    <property type="entry name" value="LIPID II:GLYCINE GLYCYLTRANSFERASE"/>
    <property type="match status" value="1"/>
</dbReference>
<dbReference type="GO" id="GO:0071555">
    <property type="term" value="P:cell wall organization"/>
    <property type="evidence" value="ECO:0007669"/>
    <property type="project" value="UniProtKB-KW"/>
</dbReference>
<dbReference type="SUPFAM" id="SSF55729">
    <property type="entry name" value="Acyl-CoA N-acyltransferases (Nat)"/>
    <property type="match status" value="2"/>
</dbReference>
<keyword evidence="6" id="KW-0133">Cell shape</keyword>
<evidence type="ECO:0000256" key="13">
    <source>
        <dbReference type="SAM" id="Coils"/>
    </source>
</evidence>
<organism evidence="14 15">
    <name type="scientific">Streptococcus anginosus T5</name>
    <dbReference type="NCBI Taxonomy" id="1163302"/>
    <lineage>
        <taxon>Bacteria</taxon>
        <taxon>Bacillati</taxon>
        <taxon>Bacillota</taxon>
        <taxon>Bacilli</taxon>
        <taxon>Lactobacillales</taxon>
        <taxon>Streptococcaceae</taxon>
        <taxon>Streptococcus</taxon>
        <taxon>Streptococcus anginosus group</taxon>
    </lineage>
</organism>
<sequence length="445" mass="51663">MTLKQLRQEEFVKHSASCAQRSFMQTVEMEKLLSKRSFTCQYVGYTNEHDEVTVSAVLYSMPMTGGLHMEINCGPVSTNPQDLQAFYRELKTYAKENGALELIVKPYETYQTFDSNGQPTSPEKTELIKDLTDLGYEFDGLQTGYPGGEPDWHYVKDLAGLTEKDLIKSFSKNGKSTVKKANTFGIQLKKLKRDELNIFKEITSATSERREYSDKPLDYYQDFYDAFGNQADFMIATLNFQDYLQHLQHDQEKLRQKIQKLKADLEKNPQSEKKHNQLRELSSQFESFETRKAEAQELIDKYGMEDQVLAGSLFLYTPQEATYLFSGSYPEFNKFYAPALLQEYVMKEAIKRGIPFYNFLGITGIFDGSDGVLRFKQNFNGYIVRKMGTFRYYPQPLKFKILSLIKKIATARLKLSNSFLRVFKVFICSIRIYQICLNDLFQKNY</sequence>
<keyword evidence="9" id="KW-0961">Cell wall biogenesis/degradation</keyword>
<dbReference type="InterPro" id="IPR010978">
    <property type="entry name" value="tRNA-bd_arm"/>
</dbReference>
<dbReference type="InterPro" id="IPR003447">
    <property type="entry name" value="FEMABX"/>
</dbReference>
<evidence type="ECO:0000256" key="7">
    <source>
        <dbReference type="ARBA" id="ARBA00022984"/>
    </source>
</evidence>
<evidence type="ECO:0000256" key="1">
    <source>
        <dbReference type="ARBA" id="ARBA00009943"/>
    </source>
</evidence>
<protein>
    <recommendedName>
        <fullName evidence="3">Aminoacyltransferase FemA</fullName>
        <ecNumber evidence="2">2.3.2.17</ecNumber>
    </recommendedName>
    <alternativeName>
        <fullName evidence="11">Factor essential for expression of methicillin resistance A</fullName>
    </alternativeName>
    <alternativeName>
        <fullName evidence="10">N-acetylmuramoyl-L-alanyl-D-glutamyl-L-lysyl-(N6-glycyl)-D-alanyl-D-alanine-diphosphoundecaprenyl-N-acetylglucosamine:glycine glycyltransferase</fullName>
    </alternativeName>
</protein>
<comment type="similarity">
    <text evidence="1">Belongs to the FemABX family.</text>
</comment>
<comment type="caution">
    <text evidence="14">The sequence shown here is derived from an EMBL/GenBank/DDBJ whole genome shotgun (WGS) entry which is preliminary data.</text>
</comment>
<dbReference type="Gene3D" id="1.20.58.90">
    <property type="match status" value="1"/>
</dbReference>
<dbReference type="GO" id="GO:0016755">
    <property type="term" value="F:aminoacyltransferase activity"/>
    <property type="evidence" value="ECO:0007669"/>
    <property type="project" value="InterPro"/>
</dbReference>
<dbReference type="EMBL" id="BASY01000012">
    <property type="protein sequence ID" value="GAD46796.1"/>
    <property type="molecule type" value="Genomic_DNA"/>
</dbReference>
<name>A0AAN4P9V1_STRAP</name>
<evidence type="ECO:0000256" key="10">
    <source>
        <dbReference type="ARBA" id="ARBA00030706"/>
    </source>
</evidence>
<keyword evidence="7" id="KW-0573">Peptidoglycan synthesis</keyword>
<proteinExistence type="inferred from homology"/>
<dbReference type="Proteomes" id="UP000016981">
    <property type="component" value="Unassembled WGS sequence"/>
</dbReference>
<evidence type="ECO:0000256" key="12">
    <source>
        <dbReference type="ARBA" id="ARBA00047483"/>
    </source>
</evidence>
<dbReference type="GO" id="GO:0000166">
    <property type="term" value="F:nucleotide binding"/>
    <property type="evidence" value="ECO:0007669"/>
    <property type="project" value="InterPro"/>
</dbReference>
<evidence type="ECO:0000256" key="3">
    <source>
        <dbReference type="ARBA" id="ARBA00016236"/>
    </source>
</evidence>
<evidence type="ECO:0000256" key="5">
    <source>
        <dbReference type="ARBA" id="ARBA00022679"/>
    </source>
</evidence>
<dbReference type="Gene3D" id="3.40.630.30">
    <property type="match status" value="2"/>
</dbReference>
<feature type="coiled-coil region" evidence="13">
    <location>
        <begin position="244"/>
        <end position="298"/>
    </location>
</feature>
<comment type="catalytic activity">
    <reaction evidence="12">
        <text>beta-D-GlcNAc-(1-&gt;4)-Mur2Ac(oyl-L-Ala-D-isoglutaminyl-L-Lys-(N(6)-Gly)-D-Ala-D-Ala)-di-trans,octa-cis-undecaprenyl diphosphate + 2 glycyl-tRNA(Gly) = MurNAc-L-Ala-D-isoglutaminyl-L-Lys-(N(6)-tri-Gly)-D-Ala-D-Ala-diphospho-di-trans,octa-cis-undecaprenyl-GlcNAc + 2 tRNA(Gly) + 2 H(+)</text>
        <dbReference type="Rhea" id="RHEA:30439"/>
        <dbReference type="Rhea" id="RHEA-COMP:9664"/>
        <dbReference type="Rhea" id="RHEA-COMP:9683"/>
        <dbReference type="ChEBI" id="CHEBI:15378"/>
        <dbReference type="ChEBI" id="CHEBI:62234"/>
        <dbReference type="ChEBI" id="CHEBI:62235"/>
        <dbReference type="ChEBI" id="CHEBI:78442"/>
        <dbReference type="ChEBI" id="CHEBI:78522"/>
        <dbReference type="EC" id="2.3.2.17"/>
    </reaction>
</comment>
<evidence type="ECO:0000256" key="8">
    <source>
        <dbReference type="ARBA" id="ARBA00023315"/>
    </source>
</evidence>
<evidence type="ECO:0000256" key="11">
    <source>
        <dbReference type="ARBA" id="ARBA00032233"/>
    </source>
</evidence>
<dbReference type="InterPro" id="IPR016181">
    <property type="entry name" value="Acyl_CoA_acyltransferase"/>
</dbReference>
<keyword evidence="13" id="KW-0175">Coiled coil</keyword>
<evidence type="ECO:0000256" key="2">
    <source>
        <dbReference type="ARBA" id="ARBA00012466"/>
    </source>
</evidence>
<keyword evidence="4" id="KW-0963">Cytoplasm</keyword>
<accession>A0AAN4P9V1</accession>
<dbReference type="PANTHER" id="PTHR36174:SF2">
    <property type="entry name" value="AMINOACYLTRANSFERASE FEMA"/>
    <property type="match status" value="1"/>
</dbReference>
<dbReference type="GO" id="GO:0008360">
    <property type="term" value="P:regulation of cell shape"/>
    <property type="evidence" value="ECO:0007669"/>
    <property type="project" value="UniProtKB-KW"/>
</dbReference>
<dbReference type="InterPro" id="IPR050644">
    <property type="entry name" value="PG_Glycine_Bridge_Synth"/>
</dbReference>
<evidence type="ECO:0000313" key="15">
    <source>
        <dbReference type="Proteomes" id="UP000016981"/>
    </source>
</evidence>
<dbReference type="GO" id="GO:0009252">
    <property type="term" value="P:peptidoglycan biosynthetic process"/>
    <property type="evidence" value="ECO:0007669"/>
    <property type="project" value="UniProtKB-KW"/>
</dbReference>
<gene>
    <name evidence="14" type="ORF">ANG6_1291</name>
</gene>
<evidence type="ECO:0000256" key="4">
    <source>
        <dbReference type="ARBA" id="ARBA00022490"/>
    </source>
</evidence>
<evidence type="ECO:0000313" key="14">
    <source>
        <dbReference type="EMBL" id="GAD46796.1"/>
    </source>
</evidence>
<dbReference type="SUPFAM" id="SSF46589">
    <property type="entry name" value="tRNA-binding arm"/>
    <property type="match status" value="1"/>
</dbReference>
<evidence type="ECO:0000256" key="6">
    <source>
        <dbReference type="ARBA" id="ARBA00022960"/>
    </source>
</evidence>
<dbReference type="AlphaFoldDB" id="A0AAN4P9V1"/>
<evidence type="ECO:0000256" key="9">
    <source>
        <dbReference type="ARBA" id="ARBA00023316"/>
    </source>
</evidence>
<reference evidence="15" key="1">
    <citation type="submission" date="2013-09" db="EMBL/GenBank/DDBJ databases">
        <title>Genome Sequences of seven clinical isolates and type strains of anginosus group streptococci.</title>
        <authorList>
            <person name="Maruyama F."/>
            <person name="Sakurai A."/>
            <person name="Ogura Y."/>
            <person name="Homma H."/>
            <person name="Takahashi N."/>
            <person name="Ohtsubo Y."/>
            <person name="Hoshino T."/>
            <person name="Okahashi N."/>
            <person name="Nakagawa I."/>
            <person name="Kimura S."/>
            <person name="Fujiwara T."/>
            <person name="Hayashi T."/>
            <person name="Shintani S."/>
        </authorList>
    </citation>
    <scope>NUCLEOTIDE SEQUENCE [LARGE SCALE GENOMIC DNA]</scope>
    <source>
        <strain evidence="15">T5</strain>
    </source>
</reference>
<keyword evidence="8" id="KW-0012">Acyltransferase</keyword>
<dbReference type="EC" id="2.3.2.17" evidence="2"/>